<dbReference type="SUPFAM" id="SSF56784">
    <property type="entry name" value="HAD-like"/>
    <property type="match status" value="1"/>
</dbReference>
<gene>
    <name evidence="1" type="ORF">IHV25_03840</name>
</gene>
<dbReference type="Pfam" id="PF00702">
    <property type="entry name" value="Hydrolase"/>
    <property type="match status" value="1"/>
</dbReference>
<reference evidence="1" key="1">
    <citation type="submission" date="2020-10" db="EMBL/GenBank/DDBJ databases">
        <title>Genome sequence of the unusual species of purple photosynthetic bacteria, Phaeovibrio sulfidiphilus DSM 23193, type strain.</title>
        <authorList>
            <person name="Kyndt J.A."/>
            <person name="Meyer T.E."/>
        </authorList>
    </citation>
    <scope>NUCLEOTIDE SEQUENCE</scope>
    <source>
        <strain evidence="1">DSM 23193</strain>
    </source>
</reference>
<dbReference type="NCBIfam" id="TIGR01993">
    <property type="entry name" value="Pyr-5-nucltdase"/>
    <property type="match status" value="1"/>
</dbReference>
<dbReference type="InterPro" id="IPR036412">
    <property type="entry name" value="HAD-like_sf"/>
</dbReference>
<dbReference type="Gene3D" id="3.40.50.1000">
    <property type="entry name" value="HAD superfamily/HAD-like"/>
    <property type="match status" value="1"/>
</dbReference>
<dbReference type="EMBL" id="JACZHT010000002">
    <property type="protein sequence ID" value="MBE1236785.1"/>
    <property type="molecule type" value="Genomic_DNA"/>
</dbReference>
<protein>
    <submittedName>
        <fullName evidence="1">Pyrimidine 5'-nucleotidase</fullName>
    </submittedName>
</protein>
<dbReference type="SFLD" id="SFLDS00003">
    <property type="entry name" value="Haloacid_Dehalogenase"/>
    <property type="match status" value="1"/>
</dbReference>
<dbReference type="Gene3D" id="1.10.150.450">
    <property type="match status" value="1"/>
</dbReference>
<dbReference type="PANTHER" id="PTHR12725:SF117">
    <property type="entry name" value="HALOACID DEHALOGENASE-LIKE HYDROLASE"/>
    <property type="match status" value="1"/>
</dbReference>
<dbReference type="SFLD" id="SFLDG01132">
    <property type="entry name" value="C1.5.3:_5'-Nucleotidase_Like"/>
    <property type="match status" value="1"/>
</dbReference>
<accession>A0A8J6YLU9</accession>
<dbReference type="SFLD" id="SFLDG01129">
    <property type="entry name" value="C1.5:_HAD__Beta-PGM__Phosphata"/>
    <property type="match status" value="1"/>
</dbReference>
<keyword evidence="2" id="KW-1185">Reference proteome</keyword>
<evidence type="ECO:0000313" key="1">
    <source>
        <dbReference type="EMBL" id="MBE1236785.1"/>
    </source>
</evidence>
<proteinExistence type="predicted"/>
<dbReference type="PANTHER" id="PTHR12725">
    <property type="entry name" value="HALOACID DEHALOGENASE-LIKE HYDROLASE"/>
    <property type="match status" value="1"/>
</dbReference>
<sequence>MAEIKVWIFDVDDTLYPASSGLFRQVRERIRETIAHALGVPPGQADEIQRAYAREYGTSLKGMMERHGMDPVAFLDEAHRVDYTTLSPDPGLERALARLPGRKLLFTNGTASHARNVLDRLGVDPGHFETIIDIVDNGFVPKPAGQVYDRLLARFGIDPAGALLAEDSPRNLRPALERGLYGLLVEDGAREDFPGGGVDAPDLEPFAARLERTSCLRTWLDARFPA</sequence>
<organism evidence="1 2">
    <name type="scientific">Phaeovibrio sulfidiphilus</name>
    <dbReference type="NCBI Taxonomy" id="1220600"/>
    <lineage>
        <taxon>Bacteria</taxon>
        <taxon>Pseudomonadati</taxon>
        <taxon>Pseudomonadota</taxon>
        <taxon>Alphaproteobacteria</taxon>
        <taxon>Rhodospirillales</taxon>
        <taxon>Rhodospirillaceae</taxon>
        <taxon>Phaeovibrio</taxon>
    </lineage>
</organism>
<dbReference type="InterPro" id="IPR010237">
    <property type="entry name" value="Pyr-5-nucltdase"/>
</dbReference>
<name>A0A8J6YLU9_9PROT</name>
<dbReference type="RefSeq" id="WP_192533791.1">
    <property type="nucleotide sequence ID" value="NZ_JACZHT010000002.1"/>
</dbReference>
<evidence type="ECO:0000313" key="2">
    <source>
        <dbReference type="Proteomes" id="UP000631034"/>
    </source>
</evidence>
<dbReference type="InterPro" id="IPR023214">
    <property type="entry name" value="HAD_sf"/>
</dbReference>
<comment type="caution">
    <text evidence="1">The sequence shown here is derived from an EMBL/GenBank/DDBJ whole genome shotgun (WGS) entry which is preliminary data.</text>
</comment>
<dbReference type="AlphaFoldDB" id="A0A8J6YLU9"/>
<dbReference type="Proteomes" id="UP000631034">
    <property type="component" value="Unassembled WGS sequence"/>
</dbReference>